<feature type="non-terminal residue" evidence="1">
    <location>
        <position position="1"/>
    </location>
</feature>
<dbReference type="GO" id="GO:0008081">
    <property type="term" value="F:phosphoric diester hydrolase activity"/>
    <property type="evidence" value="ECO:0007669"/>
    <property type="project" value="InterPro"/>
</dbReference>
<proteinExistence type="predicted"/>
<dbReference type="Proteomes" id="UP000473113">
    <property type="component" value="Unassembled WGS sequence"/>
</dbReference>
<dbReference type="Gene3D" id="3.20.20.190">
    <property type="entry name" value="Phosphatidylinositol (PI) phosphodiesterase"/>
    <property type="match status" value="1"/>
</dbReference>
<evidence type="ECO:0000313" key="1">
    <source>
        <dbReference type="EMBL" id="NGW68149.1"/>
    </source>
</evidence>
<protein>
    <submittedName>
        <fullName evidence="1">1-phosphatidylinositol phosphodiesterase</fullName>
    </submittedName>
</protein>
<accession>A0A6M1XU06</accession>
<dbReference type="SUPFAM" id="SSF51695">
    <property type="entry name" value="PLC-like phosphodiesterases"/>
    <property type="match status" value="1"/>
</dbReference>
<evidence type="ECO:0000313" key="2">
    <source>
        <dbReference type="Proteomes" id="UP000473113"/>
    </source>
</evidence>
<name>A0A6M1XU06_STAAU</name>
<comment type="caution">
    <text evidence="1">The sequence shown here is derived from an EMBL/GenBank/DDBJ whole genome shotgun (WGS) entry which is preliminary data.</text>
</comment>
<organism evidence="1 2">
    <name type="scientific">Staphylococcus aureus</name>
    <dbReference type="NCBI Taxonomy" id="1280"/>
    <lineage>
        <taxon>Bacteria</taxon>
        <taxon>Bacillati</taxon>
        <taxon>Bacillota</taxon>
        <taxon>Bacilli</taxon>
        <taxon>Bacillales</taxon>
        <taxon>Staphylococcaceae</taxon>
        <taxon>Staphylococcus</taxon>
    </lineage>
</organism>
<dbReference type="EMBL" id="JAALTR010000295">
    <property type="protein sequence ID" value="NGW68149.1"/>
    <property type="molecule type" value="Genomic_DNA"/>
</dbReference>
<dbReference type="GO" id="GO:0006629">
    <property type="term" value="P:lipid metabolic process"/>
    <property type="evidence" value="ECO:0007669"/>
    <property type="project" value="InterPro"/>
</dbReference>
<reference evidence="1 2" key="1">
    <citation type="submission" date="2020-02" db="EMBL/GenBank/DDBJ databases">
        <title>Detection of Heterogeneous Vancomycin Intermediate Resistance in Methicillin Resistant Staphylococcus aureus Isolates from Latin-America.</title>
        <authorList>
            <person name="Castro-Cardozo B."/>
            <person name="Berrio M."/>
            <person name="Vargas M.L."/>
            <person name="Carvajal L.P."/>
            <person name="Millan L.V."/>
            <person name="Rios R."/>
            <person name="Hernandez A."/>
            <person name="Rincon S.L."/>
            <person name="Cubides P."/>
            <person name="Forero E."/>
            <person name="Dinh A."/>
            <person name="Seas C."/>
            <person name="Munita J.M."/>
            <person name="Arias C.A."/>
            <person name="Reyes J."/>
            <person name="Diaz L."/>
        </authorList>
    </citation>
    <scope>NUCLEOTIDE SEQUENCE [LARGE SCALE GENOMIC DNA]</scope>
    <source>
        <strain evidence="1 2">UG255</strain>
    </source>
</reference>
<dbReference type="AlphaFoldDB" id="A0A6M1XU06"/>
<sequence>WADNATFETKINNGSLNLKVQDEYKDYYDKKVEAVKNLLAKAKTDSNKDNVYVNFLSVASGGSAFNSTYNYASHINPEIAKTIKENGKARTGWLIVDYAGYPWPGYDDIVSEIIDSNK</sequence>
<gene>
    <name evidence="1" type="ORF">G6Y24_11765</name>
</gene>
<dbReference type="InterPro" id="IPR017946">
    <property type="entry name" value="PLC-like_Pdiesterase_TIM-brl"/>
</dbReference>